<reference evidence="6 8" key="2">
    <citation type="submission" date="2018-08" db="EMBL/GenBank/DDBJ databases">
        <title>Genome of Clostridium chromiireducens C1, DSM12136.</title>
        <authorList>
            <person name="Xing M."/>
            <person name="Wei Y."/>
            <person name="Ang E.L."/>
            <person name="Zhao H."/>
            <person name="Zhang Y."/>
        </authorList>
    </citation>
    <scope>NUCLEOTIDE SEQUENCE [LARGE SCALE GENOMIC DNA]</scope>
    <source>
        <strain evidence="6 8">C1</strain>
    </source>
</reference>
<dbReference type="Pfam" id="PF02311">
    <property type="entry name" value="AraC_binding"/>
    <property type="match status" value="1"/>
</dbReference>
<organism evidence="5 7">
    <name type="scientific">Clostridium chromiireducens</name>
    <dbReference type="NCBI Taxonomy" id="225345"/>
    <lineage>
        <taxon>Bacteria</taxon>
        <taxon>Bacillati</taxon>
        <taxon>Bacillota</taxon>
        <taxon>Clostridia</taxon>
        <taxon>Eubacteriales</taxon>
        <taxon>Clostridiaceae</taxon>
        <taxon>Clostridium</taxon>
    </lineage>
</organism>
<keyword evidence="7" id="KW-1185">Reference proteome</keyword>
<dbReference type="InterPro" id="IPR009057">
    <property type="entry name" value="Homeodomain-like_sf"/>
</dbReference>
<dbReference type="RefSeq" id="WP_079437859.1">
    <property type="nucleotide sequence ID" value="NZ_JBLZIA010000010.1"/>
</dbReference>
<dbReference type="Proteomes" id="UP000191056">
    <property type="component" value="Unassembled WGS sequence"/>
</dbReference>
<proteinExistence type="predicted"/>
<dbReference type="EMBL" id="MZGT01000003">
    <property type="protein sequence ID" value="OPJ65913.1"/>
    <property type="molecule type" value="Genomic_DNA"/>
</dbReference>
<dbReference type="Pfam" id="PF12833">
    <property type="entry name" value="HTH_18"/>
    <property type="match status" value="1"/>
</dbReference>
<gene>
    <name evidence="5" type="primary">tetD_1</name>
    <name evidence="5" type="ORF">CLCHR_02690</name>
    <name evidence="6" type="ORF">D2A34_09320</name>
</gene>
<accession>A0A1V4J180</accession>
<dbReference type="PANTHER" id="PTHR43280:SF2">
    <property type="entry name" value="HTH-TYPE TRANSCRIPTIONAL REGULATOR EXSA"/>
    <property type="match status" value="1"/>
</dbReference>
<evidence type="ECO:0000259" key="4">
    <source>
        <dbReference type="PROSITE" id="PS01124"/>
    </source>
</evidence>
<evidence type="ECO:0000313" key="7">
    <source>
        <dbReference type="Proteomes" id="UP000191056"/>
    </source>
</evidence>
<dbReference type="InterPro" id="IPR018060">
    <property type="entry name" value="HTH_AraC"/>
</dbReference>
<dbReference type="AlphaFoldDB" id="A0A1V4J180"/>
<evidence type="ECO:0000313" key="8">
    <source>
        <dbReference type="Proteomes" id="UP000265930"/>
    </source>
</evidence>
<dbReference type="SUPFAM" id="SSF51215">
    <property type="entry name" value="Regulatory protein AraC"/>
    <property type="match status" value="1"/>
</dbReference>
<keyword evidence="1" id="KW-0805">Transcription regulation</keyword>
<dbReference type="Gene3D" id="2.60.120.10">
    <property type="entry name" value="Jelly Rolls"/>
    <property type="match status" value="1"/>
</dbReference>
<evidence type="ECO:0000256" key="1">
    <source>
        <dbReference type="ARBA" id="ARBA00023015"/>
    </source>
</evidence>
<reference evidence="5 7" key="1">
    <citation type="submission" date="2017-03" db="EMBL/GenBank/DDBJ databases">
        <title>Genome sequence of Clostridium chromiireducens DSM 23318.</title>
        <authorList>
            <person name="Poehlein A."/>
            <person name="Daniel R."/>
        </authorList>
    </citation>
    <scope>NUCLEOTIDE SEQUENCE [LARGE SCALE GENOMIC DNA]</scope>
    <source>
        <strain evidence="5 7">DSM 23318</strain>
    </source>
</reference>
<dbReference type="InterPro" id="IPR003313">
    <property type="entry name" value="AraC-bd"/>
</dbReference>
<dbReference type="STRING" id="225345.CLCHR_02690"/>
<dbReference type="InterPro" id="IPR037923">
    <property type="entry name" value="HTH-like"/>
</dbReference>
<evidence type="ECO:0000313" key="6">
    <source>
        <dbReference type="EMBL" id="RII35391.1"/>
    </source>
</evidence>
<feature type="domain" description="HTH araC/xylS-type" evidence="4">
    <location>
        <begin position="191"/>
        <end position="289"/>
    </location>
</feature>
<dbReference type="OrthoDB" id="253601at2"/>
<sequence>MEYNYEIVTTPKNIPAKIIINSSPEVVYRHWHKDLELIYSYEGSFVSHINGAIHSIRNKELILVNSGDIHSVDEYSKDKATTLSILISYDFIKDNYPEIDNIEFKLDKKNFNVIDKLNEIHEEICGMYVDDMKISNKSLLFVEEEKPNNKFHHLKINSYLYEILYLLLYNYGIEKDTHITLKTQKHLERFKIITEFIDNNFKDNISLDEIACRYDITKEYLATIFKKYMGITVGTYLKNKRLKSAYMDLVNTDLSINQLAFDNGFPNIKSFINSFKEYYGQTPYAYRKDLENKNKLL</sequence>
<dbReference type="Proteomes" id="UP000265930">
    <property type="component" value="Unassembled WGS sequence"/>
</dbReference>
<evidence type="ECO:0000313" key="5">
    <source>
        <dbReference type="EMBL" id="OPJ65913.1"/>
    </source>
</evidence>
<keyword evidence="2" id="KW-0238">DNA-binding</keyword>
<evidence type="ECO:0000256" key="2">
    <source>
        <dbReference type="ARBA" id="ARBA00023125"/>
    </source>
</evidence>
<dbReference type="EMBL" id="QXDJ01000002">
    <property type="protein sequence ID" value="RII35391.1"/>
    <property type="molecule type" value="Genomic_DNA"/>
</dbReference>
<protein>
    <submittedName>
        <fullName evidence="6">AraC family transcriptional regulator</fullName>
    </submittedName>
    <submittedName>
        <fullName evidence="5">Transposon Tn10 TetD protein</fullName>
    </submittedName>
</protein>
<dbReference type="InterPro" id="IPR014710">
    <property type="entry name" value="RmlC-like_jellyroll"/>
</dbReference>
<dbReference type="SUPFAM" id="SSF46689">
    <property type="entry name" value="Homeodomain-like"/>
    <property type="match status" value="2"/>
</dbReference>
<dbReference type="GO" id="GO:0003700">
    <property type="term" value="F:DNA-binding transcription factor activity"/>
    <property type="evidence" value="ECO:0007669"/>
    <property type="project" value="InterPro"/>
</dbReference>
<dbReference type="SMART" id="SM00342">
    <property type="entry name" value="HTH_ARAC"/>
    <property type="match status" value="1"/>
</dbReference>
<dbReference type="PANTHER" id="PTHR43280">
    <property type="entry name" value="ARAC-FAMILY TRANSCRIPTIONAL REGULATOR"/>
    <property type="match status" value="1"/>
</dbReference>
<comment type="caution">
    <text evidence="5">The sequence shown here is derived from an EMBL/GenBank/DDBJ whole genome shotgun (WGS) entry which is preliminary data.</text>
</comment>
<name>A0A1V4J180_9CLOT</name>
<dbReference type="Gene3D" id="1.10.10.60">
    <property type="entry name" value="Homeodomain-like"/>
    <property type="match status" value="2"/>
</dbReference>
<dbReference type="GO" id="GO:0043565">
    <property type="term" value="F:sequence-specific DNA binding"/>
    <property type="evidence" value="ECO:0007669"/>
    <property type="project" value="InterPro"/>
</dbReference>
<keyword evidence="3" id="KW-0804">Transcription</keyword>
<dbReference type="PROSITE" id="PS01124">
    <property type="entry name" value="HTH_ARAC_FAMILY_2"/>
    <property type="match status" value="1"/>
</dbReference>
<evidence type="ECO:0000256" key="3">
    <source>
        <dbReference type="ARBA" id="ARBA00023163"/>
    </source>
</evidence>